<dbReference type="InterPro" id="IPR002524">
    <property type="entry name" value="Cation_efflux"/>
</dbReference>
<dbReference type="Gene3D" id="1.20.1510.10">
    <property type="entry name" value="Cation efflux protein transmembrane domain"/>
    <property type="match status" value="1"/>
</dbReference>
<feature type="transmembrane region" description="Helical" evidence="10">
    <location>
        <begin position="109"/>
        <end position="127"/>
    </location>
</feature>
<keyword evidence="3" id="KW-0813">Transport</keyword>
<dbReference type="SUPFAM" id="SSF160240">
    <property type="entry name" value="Cation efflux protein cytoplasmic domain-like"/>
    <property type="match status" value="1"/>
</dbReference>
<proteinExistence type="inferred from homology"/>
<feature type="domain" description="Cation efflux protein cytoplasmic" evidence="12">
    <location>
        <begin position="233"/>
        <end position="307"/>
    </location>
</feature>
<feature type="transmembrane region" description="Helical" evidence="10">
    <location>
        <begin position="207"/>
        <end position="229"/>
    </location>
</feature>
<evidence type="ECO:0000256" key="7">
    <source>
        <dbReference type="ARBA" id="ARBA00023065"/>
    </source>
</evidence>
<evidence type="ECO:0000256" key="4">
    <source>
        <dbReference type="ARBA" id="ARBA00022692"/>
    </source>
</evidence>
<accession>A0A1T4T0A8</accession>
<evidence type="ECO:0000256" key="10">
    <source>
        <dbReference type="SAM" id="Phobius"/>
    </source>
</evidence>
<dbReference type="InterPro" id="IPR036837">
    <property type="entry name" value="Cation_efflux_CTD_sf"/>
</dbReference>
<feature type="transmembrane region" description="Helical" evidence="10">
    <location>
        <begin position="70"/>
        <end position="88"/>
    </location>
</feature>
<feature type="domain" description="Cation efflux protein transmembrane" evidence="11">
    <location>
        <begin position="40"/>
        <end position="224"/>
    </location>
</feature>
<dbReference type="PANTHER" id="PTHR11562">
    <property type="entry name" value="CATION EFFLUX PROTEIN/ ZINC TRANSPORTER"/>
    <property type="match status" value="1"/>
</dbReference>
<reference evidence="14" key="1">
    <citation type="submission" date="2017-02" db="EMBL/GenBank/DDBJ databases">
        <authorList>
            <person name="Varghese N."/>
            <person name="Submissions S."/>
        </authorList>
    </citation>
    <scope>NUCLEOTIDE SEQUENCE [LARGE SCALE GENOMIC DNA]</scope>
    <source>
        <strain evidence="14">ATCC 27094</strain>
    </source>
</reference>
<evidence type="ECO:0000256" key="3">
    <source>
        <dbReference type="ARBA" id="ARBA00022448"/>
    </source>
</evidence>
<evidence type="ECO:0000256" key="5">
    <source>
        <dbReference type="ARBA" id="ARBA00022906"/>
    </source>
</evidence>
<evidence type="ECO:0000256" key="1">
    <source>
        <dbReference type="ARBA" id="ARBA00004141"/>
    </source>
</evidence>
<dbReference type="GO" id="GO:0005385">
    <property type="term" value="F:zinc ion transmembrane transporter activity"/>
    <property type="evidence" value="ECO:0007669"/>
    <property type="project" value="TreeGrafter"/>
</dbReference>
<dbReference type="InterPro" id="IPR050681">
    <property type="entry name" value="CDF/SLC30A"/>
</dbReference>
<keyword evidence="4 10" id="KW-0812">Transmembrane</keyword>
<dbReference type="InterPro" id="IPR027470">
    <property type="entry name" value="Cation_efflux_CTD"/>
</dbReference>
<evidence type="ECO:0000259" key="11">
    <source>
        <dbReference type="Pfam" id="PF01545"/>
    </source>
</evidence>
<feature type="region of interest" description="Disordered" evidence="9">
    <location>
        <begin position="1"/>
        <end position="30"/>
    </location>
</feature>
<evidence type="ECO:0000313" key="13">
    <source>
        <dbReference type="EMBL" id="SKA33905.1"/>
    </source>
</evidence>
<keyword evidence="6 10" id="KW-1133">Transmembrane helix</keyword>
<feature type="transmembrane region" description="Helical" evidence="10">
    <location>
        <begin position="180"/>
        <end position="201"/>
    </location>
</feature>
<evidence type="ECO:0000256" key="9">
    <source>
        <dbReference type="SAM" id="MobiDB-lite"/>
    </source>
</evidence>
<dbReference type="EMBL" id="FUWJ01000011">
    <property type="protein sequence ID" value="SKA33905.1"/>
    <property type="molecule type" value="Genomic_DNA"/>
</dbReference>
<dbReference type="PANTHER" id="PTHR11562:SF17">
    <property type="entry name" value="RE54080P-RELATED"/>
    <property type="match status" value="1"/>
</dbReference>
<dbReference type="SUPFAM" id="SSF161111">
    <property type="entry name" value="Cation efflux protein transmembrane domain-like"/>
    <property type="match status" value="1"/>
</dbReference>
<name>A0A1T4T0A8_9HYPH</name>
<dbReference type="Pfam" id="PF16916">
    <property type="entry name" value="ZT_dimer"/>
    <property type="match status" value="1"/>
</dbReference>
<dbReference type="GO" id="GO:0005886">
    <property type="term" value="C:plasma membrane"/>
    <property type="evidence" value="ECO:0007669"/>
    <property type="project" value="TreeGrafter"/>
</dbReference>
<dbReference type="Pfam" id="PF01545">
    <property type="entry name" value="Cation_efflux"/>
    <property type="match status" value="1"/>
</dbReference>
<comment type="similarity">
    <text evidence="2">Belongs to the cation diffusion facilitator (CDF) transporter (TC 2.A.4) family. SLC30A subfamily.</text>
</comment>
<dbReference type="InterPro" id="IPR027469">
    <property type="entry name" value="Cation_efflux_TMD_sf"/>
</dbReference>
<dbReference type="STRING" id="225324.SAMN02745126_05427"/>
<dbReference type="InterPro" id="IPR058533">
    <property type="entry name" value="Cation_efflux_TM"/>
</dbReference>
<dbReference type="OrthoDB" id="9809646at2"/>
<dbReference type="RefSeq" id="WP_085937156.1">
    <property type="nucleotide sequence ID" value="NZ_FUWJ01000011.1"/>
</dbReference>
<dbReference type="AlphaFoldDB" id="A0A1T4T0A8"/>
<dbReference type="Proteomes" id="UP000190092">
    <property type="component" value="Unassembled WGS sequence"/>
</dbReference>
<feature type="transmembrane region" description="Helical" evidence="10">
    <location>
        <begin position="139"/>
        <end position="159"/>
    </location>
</feature>
<keyword evidence="5" id="KW-0862">Zinc</keyword>
<evidence type="ECO:0000256" key="6">
    <source>
        <dbReference type="ARBA" id="ARBA00022989"/>
    </source>
</evidence>
<evidence type="ECO:0000259" key="12">
    <source>
        <dbReference type="Pfam" id="PF16916"/>
    </source>
</evidence>
<gene>
    <name evidence="13" type="ORF">SAMN02745126_05427</name>
</gene>
<evidence type="ECO:0000313" key="14">
    <source>
        <dbReference type="Proteomes" id="UP000190092"/>
    </source>
</evidence>
<keyword evidence="5" id="KW-0864">Zinc transport</keyword>
<evidence type="ECO:0000256" key="8">
    <source>
        <dbReference type="ARBA" id="ARBA00023136"/>
    </source>
</evidence>
<organism evidence="13 14">
    <name type="scientific">Enhydrobacter aerosaccus</name>
    <dbReference type="NCBI Taxonomy" id="225324"/>
    <lineage>
        <taxon>Bacteria</taxon>
        <taxon>Pseudomonadati</taxon>
        <taxon>Pseudomonadota</taxon>
        <taxon>Alphaproteobacteria</taxon>
        <taxon>Hyphomicrobiales</taxon>
        <taxon>Enhydrobacter</taxon>
    </lineage>
</organism>
<dbReference type="NCBIfam" id="TIGR01297">
    <property type="entry name" value="CDF"/>
    <property type="match status" value="1"/>
</dbReference>
<keyword evidence="14" id="KW-1185">Reference proteome</keyword>
<feature type="transmembrane region" description="Helical" evidence="10">
    <location>
        <begin position="37"/>
        <end position="58"/>
    </location>
</feature>
<evidence type="ECO:0000256" key="2">
    <source>
        <dbReference type="ARBA" id="ARBA00008873"/>
    </source>
</evidence>
<keyword evidence="7" id="KW-0406">Ion transport</keyword>
<comment type="subcellular location">
    <subcellularLocation>
        <location evidence="1">Membrane</location>
        <topology evidence="1">Multi-pass membrane protein</topology>
    </subcellularLocation>
</comment>
<sequence>MHDHHSHAHDHDHGGPNHGSHGHDHGHTHAPRDFNRAFAVGVALNTGFVVIEAAYGFVANSLALLADAGHNLGDVLGLLLAWGAAALVKRRPTARHTYGLKRSSILASLANAILLLVAVGMIVMEAVQRLSRPEPVAEITVLWVAIVGIVINTATALMFMRGGKNDINIRGAFLHMAADAAVSLGVVIAALAVMATGWLWLDPVVSIAIAIVITLGTWSLLTGSLNLALDAVPDTIDRPAIETYLASLPDVTEVHDLHIWGMSTTEVALTAHLVRPGAPLDDGLLGRVARELADRFGIVHSTIQIESGDPNHPCQLAPAEVV</sequence>
<protein>
    <submittedName>
        <fullName evidence="13">Cobalt-zinc-cadmium efflux system protein</fullName>
    </submittedName>
</protein>
<keyword evidence="8 10" id="KW-0472">Membrane</keyword>